<accession>A0ABV2XGM7</accession>
<dbReference type="PANTHER" id="PTHR43201:SF32">
    <property type="entry name" value="2-SUCCINYLBENZOATE--COA LIGASE, CHLOROPLASTIC_PEROXISOMAL"/>
    <property type="match status" value="1"/>
</dbReference>
<dbReference type="Gene3D" id="3.40.50.12780">
    <property type="entry name" value="N-terminal domain of ligase-like"/>
    <property type="match status" value="1"/>
</dbReference>
<dbReference type="SUPFAM" id="SSF56801">
    <property type="entry name" value="Acetyl-CoA synthetase-like"/>
    <property type="match status" value="1"/>
</dbReference>
<evidence type="ECO:0000259" key="2">
    <source>
        <dbReference type="Pfam" id="PF13193"/>
    </source>
</evidence>
<dbReference type="PANTHER" id="PTHR43201">
    <property type="entry name" value="ACYL-COA SYNTHETASE"/>
    <property type="match status" value="1"/>
</dbReference>
<dbReference type="InterPro" id="IPR045851">
    <property type="entry name" value="AMP-bd_C_sf"/>
</dbReference>
<dbReference type="InterPro" id="IPR025110">
    <property type="entry name" value="AMP-bd_C"/>
</dbReference>
<dbReference type="InterPro" id="IPR020845">
    <property type="entry name" value="AMP-binding_CS"/>
</dbReference>
<evidence type="ECO:0000259" key="1">
    <source>
        <dbReference type="Pfam" id="PF00501"/>
    </source>
</evidence>
<dbReference type="EMBL" id="JBEYBR010000074">
    <property type="protein sequence ID" value="MEU2125047.1"/>
    <property type="molecule type" value="Genomic_DNA"/>
</dbReference>
<name>A0ABV2XGM7_9NOCA</name>
<organism evidence="3 4">
    <name type="scientific">Nocardia niwae</name>
    <dbReference type="NCBI Taxonomy" id="626084"/>
    <lineage>
        <taxon>Bacteria</taxon>
        <taxon>Bacillati</taxon>
        <taxon>Actinomycetota</taxon>
        <taxon>Actinomycetes</taxon>
        <taxon>Mycobacteriales</taxon>
        <taxon>Nocardiaceae</taxon>
        <taxon>Nocardia</taxon>
    </lineage>
</organism>
<dbReference type="Pfam" id="PF00501">
    <property type="entry name" value="AMP-binding"/>
    <property type="match status" value="1"/>
</dbReference>
<dbReference type="Proteomes" id="UP001550535">
    <property type="component" value="Unassembled WGS sequence"/>
</dbReference>
<feature type="domain" description="AMP-dependent synthetase/ligase" evidence="1">
    <location>
        <begin position="65"/>
        <end position="415"/>
    </location>
</feature>
<feature type="domain" description="AMP-binding enzyme C-terminal" evidence="2">
    <location>
        <begin position="462"/>
        <end position="537"/>
    </location>
</feature>
<dbReference type="InterPro" id="IPR000873">
    <property type="entry name" value="AMP-dep_synth/lig_dom"/>
</dbReference>
<dbReference type="Pfam" id="PF13193">
    <property type="entry name" value="AMP-binding_C"/>
    <property type="match status" value="1"/>
</dbReference>
<gene>
    <name evidence="3" type="ORF">ABZ507_24865</name>
</gene>
<protein>
    <submittedName>
        <fullName evidence="3">AMP-binding protein</fullName>
    </submittedName>
</protein>
<dbReference type="Gene3D" id="3.30.300.30">
    <property type="match status" value="1"/>
</dbReference>
<comment type="caution">
    <text evidence="3">The sequence shown here is derived from an EMBL/GenBank/DDBJ whole genome shotgun (WGS) entry which is preliminary data.</text>
</comment>
<dbReference type="InterPro" id="IPR042099">
    <property type="entry name" value="ANL_N_sf"/>
</dbReference>
<sequence length="554" mass="59445">MTMNSAKLPAFRASRSAIIRAIDHTYYLTALTRSGMMRPARPARVARAASAIRRYGMLGGIAGVAAARFPDRVALIDELGTLSFADLDSRSNAIANAWRRGGLRPGEGVGVLVRNHRGFLDAVFAAAKCGARVVLLNTDFTPPQLRQVLHREQIDLLVHDDEHTLRLDGPLPPRGRWRAWADTPGADTLEALIVAGDTSPAPPPGRPPRIILLTSGTTGMPKGAARPEPRSLAPIGAVLDRVPFRAGETTTLCPPMFHTLGFAHMMLAVTLGSTLVVRRRFDPHTVLDDLRRQHSSALIVVPIMLARVVDALERCETPTALPDLRIVYAAGSQLGADLAARARNTLGPVLYNMYGSTEVAYATIATPDDLASQPGCVGKPVRGVEIRILDDGGQPVAASRTGRIFVGNPYQTQGYTGGGHKDIVDGLMSSGDIGHFSAGRLFIDGRADDMIVSGGENVFPGEVEELLNAHPAIREAACIAVPDDRYGQRIRAFVAASEPGALTAEQIRDHVKHNLARYKVPRDIVFVAELPRTATGKIVKTALPTDPTLESTPH</sequence>
<dbReference type="RefSeq" id="WP_357808398.1">
    <property type="nucleotide sequence ID" value="NZ_JBEYBM010000022.1"/>
</dbReference>
<dbReference type="PROSITE" id="PS00455">
    <property type="entry name" value="AMP_BINDING"/>
    <property type="match status" value="1"/>
</dbReference>
<proteinExistence type="predicted"/>
<reference evidence="3 4" key="1">
    <citation type="submission" date="2024-06" db="EMBL/GenBank/DDBJ databases">
        <title>The Natural Products Discovery Center: Release of the First 8490 Sequenced Strains for Exploring Actinobacteria Biosynthetic Diversity.</title>
        <authorList>
            <person name="Kalkreuter E."/>
            <person name="Kautsar S.A."/>
            <person name="Yang D."/>
            <person name="Bader C.D."/>
            <person name="Teijaro C.N."/>
            <person name="Fluegel L."/>
            <person name="Davis C.M."/>
            <person name="Simpson J.R."/>
            <person name="Lauterbach L."/>
            <person name="Steele A.D."/>
            <person name="Gui C."/>
            <person name="Meng S."/>
            <person name="Li G."/>
            <person name="Viehrig K."/>
            <person name="Ye F."/>
            <person name="Su P."/>
            <person name="Kiefer A.F."/>
            <person name="Nichols A."/>
            <person name="Cepeda A.J."/>
            <person name="Yan W."/>
            <person name="Fan B."/>
            <person name="Jiang Y."/>
            <person name="Adhikari A."/>
            <person name="Zheng C.-J."/>
            <person name="Schuster L."/>
            <person name="Cowan T.M."/>
            <person name="Smanski M.J."/>
            <person name="Chevrette M.G."/>
            <person name="De Carvalho L.P.S."/>
            <person name="Shen B."/>
        </authorList>
    </citation>
    <scope>NUCLEOTIDE SEQUENCE [LARGE SCALE GENOMIC DNA]</scope>
    <source>
        <strain evidence="3 4">NPDC019434</strain>
    </source>
</reference>
<keyword evidence="4" id="KW-1185">Reference proteome</keyword>
<evidence type="ECO:0000313" key="3">
    <source>
        <dbReference type="EMBL" id="MEU2125047.1"/>
    </source>
</evidence>
<evidence type="ECO:0000313" key="4">
    <source>
        <dbReference type="Proteomes" id="UP001550535"/>
    </source>
</evidence>
<dbReference type="CDD" id="cd04433">
    <property type="entry name" value="AFD_class_I"/>
    <property type="match status" value="1"/>
</dbReference>